<keyword evidence="5" id="KW-0029">Amino-acid transport</keyword>
<dbReference type="Proteomes" id="UP000824072">
    <property type="component" value="Unassembled WGS sequence"/>
</dbReference>
<dbReference type="InterPro" id="IPR017871">
    <property type="entry name" value="ABC_transporter-like_CS"/>
</dbReference>
<organism evidence="7 8">
    <name type="scientific">Candidatus Pullichristensenella excrementigallinarum</name>
    <dbReference type="NCBI Taxonomy" id="2840907"/>
    <lineage>
        <taxon>Bacteria</taxon>
        <taxon>Bacillati</taxon>
        <taxon>Bacillota</taxon>
        <taxon>Clostridia</taxon>
        <taxon>Candidatus Pullichristensenella</taxon>
    </lineage>
</organism>
<comment type="similarity">
    <text evidence="1">Belongs to the ABC transporter superfamily.</text>
</comment>
<evidence type="ECO:0000256" key="2">
    <source>
        <dbReference type="ARBA" id="ARBA00022448"/>
    </source>
</evidence>
<dbReference type="Pfam" id="PF00005">
    <property type="entry name" value="ABC_tran"/>
    <property type="match status" value="1"/>
</dbReference>
<dbReference type="InterPro" id="IPR052156">
    <property type="entry name" value="BCAA_Transport_ATP-bd_LivF"/>
</dbReference>
<dbReference type="Gene3D" id="3.40.50.300">
    <property type="entry name" value="P-loop containing nucleotide triphosphate hydrolases"/>
    <property type="match status" value="1"/>
</dbReference>
<evidence type="ECO:0000256" key="5">
    <source>
        <dbReference type="ARBA" id="ARBA00022970"/>
    </source>
</evidence>
<comment type="caution">
    <text evidence="7">The sequence shown here is derived from an EMBL/GenBank/DDBJ whole genome shotgun (WGS) entry which is preliminary data.</text>
</comment>
<name>A0A9D1IE53_9FIRM</name>
<feature type="domain" description="ABC transporter" evidence="6">
    <location>
        <begin position="2"/>
        <end position="232"/>
    </location>
</feature>
<evidence type="ECO:0000259" key="6">
    <source>
        <dbReference type="PROSITE" id="PS50893"/>
    </source>
</evidence>
<dbReference type="InterPro" id="IPR027417">
    <property type="entry name" value="P-loop_NTPase"/>
</dbReference>
<dbReference type="GO" id="GO:0005524">
    <property type="term" value="F:ATP binding"/>
    <property type="evidence" value="ECO:0007669"/>
    <property type="project" value="UniProtKB-KW"/>
</dbReference>
<dbReference type="InterPro" id="IPR003439">
    <property type="entry name" value="ABC_transporter-like_ATP-bd"/>
</dbReference>
<keyword evidence="3" id="KW-0547">Nucleotide-binding</keyword>
<proteinExistence type="inferred from homology"/>
<sequence>MLKIQHLSVNYDHIVALQDVSFQVDKGSIVSIIGSNGAGKSTLINTISAVVRKKSGEILLEGAPLPASAHKVVRAGVVQVPEGRHVFANLTVTENLIMGGARRNAGEAARKIPEMYKLFPILGERKGQMAGTLSGGEQQMLAIARGLMAEPKILLLDEPSLGLAPIIVNQVFEIIQKINQSGITVLLVEQNASKAMQISDYTYVLENGKVIREGKSADLRKDPQIQNAYLGEKKE</sequence>
<accession>A0A9D1IE53</accession>
<dbReference type="EMBL" id="DVMU01000149">
    <property type="protein sequence ID" value="HIU34214.1"/>
    <property type="molecule type" value="Genomic_DNA"/>
</dbReference>
<dbReference type="InterPro" id="IPR003593">
    <property type="entry name" value="AAA+_ATPase"/>
</dbReference>
<dbReference type="CDD" id="cd03224">
    <property type="entry name" value="ABC_TM1139_LivF_branched"/>
    <property type="match status" value="1"/>
</dbReference>
<gene>
    <name evidence="7" type="ORF">IAB02_06585</name>
</gene>
<keyword evidence="2" id="KW-0813">Transport</keyword>
<dbReference type="PROSITE" id="PS00211">
    <property type="entry name" value="ABC_TRANSPORTER_1"/>
    <property type="match status" value="1"/>
</dbReference>
<dbReference type="PROSITE" id="PS50893">
    <property type="entry name" value="ABC_TRANSPORTER_2"/>
    <property type="match status" value="1"/>
</dbReference>
<dbReference type="PANTHER" id="PTHR43820">
    <property type="entry name" value="HIGH-AFFINITY BRANCHED-CHAIN AMINO ACID TRANSPORT ATP-BINDING PROTEIN LIVF"/>
    <property type="match status" value="1"/>
</dbReference>
<evidence type="ECO:0000256" key="3">
    <source>
        <dbReference type="ARBA" id="ARBA00022741"/>
    </source>
</evidence>
<dbReference type="GO" id="GO:0015658">
    <property type="term" value="F:branched-chain amino acid transmembrane transporter activity"/>
    <property type="evidence" value="ECO:0007669"/>
    <property type="project" value="TreeGrafter"/>
</dbReference>
<dbReference type="SMART" id="SM00382">
    <property type="entry name" value="AAA"/>
    <property type="match status" value="1"/>
</dbReference>
<dbReference type="GO" id="GO:0015807">
    <property type="term" value="P:L-amino acid transport"/>
    <property type="evidence" value="ECO:0007669"/>
    <property type="project" value="TreeGrafter"/>
</dbReference>
<evidence type="ECO:0000313" key="8">
    <source>
        <dbReference type="Proteomes" id="UP000824072"/>
    </source>
</evidence>
<evidence type="ECO:0000313" key="7">
    <source>
        <dbReference type="EMBL" id="HIU34214.1"/>
    </source>
</evidence>
<evidence type="ECO:0000256" key="4">
    <source>
        <dbReference type="ARBA" id="ARBA00022840"/>
    </source>
</evidence>
<reference evidence="7" key="2">
    <citation type="journal article" date="2021" name="PeerJ">
        <title>Extensive microbial diversity within the chicken gut microbiome revealed by metagenomics and culture.</title>
        <authorList>
            <person name="Gilroy R."/>
            <person name="Ravi A."/>
            <person name="Getino M."/>
            <person name="Pursley I."/>
            <person name="Horton D.L."/>
            <person name="Alikhan N.F."/>
            <person name="Baker D."/>
            <person name="Gharbi K."/>
            <person name="Hall N."/>
            <person name="Watson M."/>
            <person name="Adriaenssens E.M."/>
            <person name="Foster-Nyarko E."/>
            <person name="Jarju S."/>
            <person name="Secka A."/>
            <person name="Antonio M."/>
            <person name="Oren A."/>
            <person name="Chaudhuri R.R."/>
            <person name="La Ragione R."/>
            <person name="Hildebrand F."/>
            <person name="Pallen M.J."/>
        </authorList>
    </citation>
    <scope>NUCLEOTIDE SEQUENCE</scope>
    <source>
        <strain evidence="7">ChiHcec3-11533</strain>
    </source>
</reference>
<dbReference type="AlphaFoldDB" id="A0A9D1IE53"/>
<dbReference type="PANTHER" id="PTHR43820:SF4">
    <property type="entry name" value="HIGH-AFFINITY BRANCHED-CHAIN AMINO ACID TRANSPORT ATP-BINDING PROTEIN LIVF"/>
    <property type="match status" value="1"/>
</dbReference>
<keyword evidence="4 7" id="KW-0067">ATP-binding</keyword>
<reference evidence="7" key="1">
    <citation type="submission" date="2020-10" db="EMBL/GenBank/DDBJ databases">
        <authorList>
            <person name="Gilroy R."/>
        </authorList>
    </citation>
    <scope>NUCLEOTIDE SEQUENCE</scope>
    <source>
        <strain evidence="7">ChiHcec3-11533</strain>
    </source>
</reference>
<dbReference type="GO" id="GO:0016887">
    <property type="term" value="F:ATP hydrolysis activity"/>
    <property type="evidence" value="ECO:0007669"/>
    <property type="project" value="InterPro"/>
</dbReference>
<dbReference type="SUPFAM" id="SSF52540">
    <property type="entry name" value="P-loop containing nucleoside triphosphate hydrolases"/>
    <property type="match status" value="1"/>
</dbReference>
<protein>
    <submittedName>
        <fullName evidence="7">ABC transporter ATP-binding protein</fullName>
    </submittedName>
</protein>
<evidence type="ECO:0000256" key="1">
    <source>
        <dbReference type="ARBA" id="ARBA00005417"/>
    </source>
</evidence>